<dbReference type="PROSITE" id="PS51257">
    <property type="entry name" value="PROKAR_LIPOPROTEIN"/>
    <property type="match status" value="1"/>
</dbReference>
<feature type="chain" id="PRO_5042865754" description="Cystatin domain-containing protein" evidence="3">
    <location>
        <begin position="21"/>
        <end position="167"/>
    </location>
</feature>
<dbReference type="PANTHER" id="PTHR47373">
    <property type="entry name" value="CYSTEINE PROTEINASE INHIBITOR 2"/>
    <property type="match status" value="1"/>
</dbReference>
<dbReference type="PROSITE" id="PS00287">
    <property type="entry name" value="CYSTATIN"/>
    <property type="match status" value="1"/>
</dbReference>
<dbReference type="InterPro" id="IPR046350">
    <property type="entry name" value="Cystatin_sf"/>
</dbReference>
<evidence type="ECO:0000313" key="6">
    <source>
        <dbReference type="Proteomes" id="UP001420932"/>
    </source>
</evidence>
<dbReference type="AlphaFoldDB" id="A0AAP0HKF7"/>
<accession>A0AAP0HKF7</accession>
<feature type="signal peptide" evidence="3">
    <location>
        <begin position="1"/>
        <end position="20"/>
    </location>
</feature>
<evidence type="ECO:0000313" key="5">
    <source>
        <dbReference type="EMBL" id="KAK9087972.1"/>
    </source>
</evidence>
<comment type="caution">
    <text evidence="5">The sequence shown here is derived from an EMBL/GenBank/DDBJ whole genome shotgun (WGS) entry which is preliminary data.</text>
</comment>
<evidence type="ECO:0000256" key="2">
    <source>
        <dbReference type="ARBA" id="ARBA00022704"/>
    </source>
</evidence>
<reference evidence="5 6" key="1">
    <citation type="submission" date="2024-01" db="EMBL/GenBank/DDBJ databases">
        <title>Genome assemblies of Stephania.</title>
        <authorList>
            <person name="Yang L."/>
        </authorList>
    </citation>
    <scope>NUCLEOTIDE SEQUENCE [LARGE SCALE GENOMIC DNA]</scope>
    <source>
        <strain evidence="5">YNDBR</strain>
        <tissue evidence="5">Leaf</tissue>
    </source>
</reference>
<evidence type="ECO:0000259" key="4">
    <source>
        <dbReference type="Pfam" id="PF16845"/>
    </source>
</evidence>
<dbReference type="InterPro" id="IPR018073">
    <property type="entry name" value="Prot_inh_cystat_CS"/>
</dbReference>
<name>A0AAP0HKF7_9MAGN</name>
<dbReference type="Proteomes" id="UP001420932">
    <property type="component" value="Unassembled WGS sequence"/>
</dbReference>
<keyword evidence="3" id="KW-0732">Signal</keyword>
<sequence>MKNSILTLPLMATLITISLSIGISSCSSGEEEEKSLGLGFRGWRKVGGRTRVRDVETNEEVQRLGRFSVEEHNRNVIGVVKNDAAAATPLSLSSSSEEEEEVLEFRRVVAAERQVVSGIKYYLRIEAERSGGDLRVFDAVVVVKPWVRPPKQLLHFSPSSSSSSSDD</sequence>
<feature type="domain" description="Cystatin" evidence="4">
    <location>
        <begin position="97"/>
        <end position="156"/>
    </location>
</feature>
<gene>
    <name evidence="5" type="ORF">Syun_030366</name>
</gene>
<dbReference type="InterPro" id="IPR000010">
    <property type="entry name" value="Cystatin_dom"/>
</dbReference>
<dbReference type="PANTHER" id="PTHR47373:SF1">
    <property type="entry name" value="CYSTEINE PROTEINASE INHIBITOR 2"/>
    <property type="match status" value="1"/>
</dbReference>
<dbReference type="Pfam" id="PF16845">
    <property type="entry name" value="SQAPI"/>
    <property type="match status" value="1"/>
</dbReference>
<dbReference type="GO" id="GO:0004869">
    <property type="term" value="F:cysteine-type endopeptidase inhibitor activity"/>
    <property type="evidence" value="ECO:0007669"/>
    <property type="project" value="UniProtKB-KW"/>
</dbReference>
<protein>
    <recommendedName>
        <fullName evidence="4">Cystatin domain-containing protein</fullName>
    </recommendedName>
</protein>
<organism evidence="5 6">
    <name type="scientific">Stephania yunnanensis</name>
    <dbReference type="NCBI Taxonomy" id="152371"/>
    <lineage>
        <taxon>Eukaryota</taxon>
        <taxon>Viridiplantae</taxon>
        <taxon>Streptophyta</taxon>
        <taxon>Embryophyta</taxon>
        <taxon>Tracheophyta</taxon>
        <taxon>Spermatophyta</taxon>
        <taxon>Magnoliopsida</taxon>
        <taxon>Ranunculales</taxon>
        <taxon>Menispermaceae</taxon>
        <taxon>Menispermoideae</taxon>
        <taxon>Cissampelideae</taxon>
        <taxon>Stephania</taxon>
    </lineage>
</organism>
<dbReference type="Gene3D" id="3.10.450.10">
    <property type="match status" value="1"/>
</dbReference>
<proteinExistence type="predicted"/>
<keyword evidence="1" id="KW-0646">Protease inhibitor</keyword>
<dbReference type="SUPFAM" id="SSF54403">
    <property type="entry name" value="Cystatin/monellin"/>
    <property type="match status" value="1"/>
</dbReference>
<keyword evidence="2" id="KW-0789">Thiol protease inhibitor</keyword>
<keyword evidence="6" id="KW-1185">Reference proteome</keyword>
<evidence type="ECO:0000256" key="1">
    <source>
        <dbReference type="ARBA" id="ARBA00022690"/>
    </source>
</evidence>
<dbReference type="CDD" id="cd00042">
    <property type="entry name" value="CY"/>
    <property type="match status" value="1"/>
</dbReference>
<evidence type="ECO:0000256" key="3">
    <source>
        <dbReference type="SAM" id="SignalP"/>
    </source>
</evidence>
<dbReference type="EMBL" id="JBBNAF010000013">
    <property type="protein sequence ID" value="KAK9087972.1"/>
    <property type="molecule type" value="Genomic_DNA"/>
</dbReference>